<keyword evidence="4" id="KW-1185">Reference proteome</keyword>
<accession>A0A0C2ZRV1</accession>
<evidence type="ECO:0000259" key="2">
    <source>
        <dbReference type="Pfam" id="PF05699"/>
    </source>
</evidence>
<feature type="compositionally biased region" description="Acidic residues" evidence="1">
    <location>
        <begin position="72"/>
        <end position="88"/>
    </location>
</feature>
<protein>
    <recommendedName>
        <fullName evidence="2">HAT C-terminal dimerisation domain-containing protein</fullName>
    </recommendedName>
</protein>
<name>A0A0C2ZRV1_9AGAM</name>
<evidence type="ECO:0000313" key="4">
    <source>
        <dbReference type="Proteomes" id="UP000053989"/>
    </source>
</evidence>
<dbReference type="AlphaFoldDB" id="A0A0C2ZRV1"/>
<dbReference type="Proteomes" id="UP000053989">
    <property type="component" value="Unassembled WGS sequence"/>
</dbReference>
<dbReference type="InParanoid" id="A0A0C2ZRV1"/>
<feature type="domain" description="HAT C-terminal dimerisation" evidence="2">
    <location>
        <begin position="1"/>
        <end position="53"/>
    </location>
</feature>
<feature type="region of interest" description="Disordered" evidence="1">
    <location>
        <begin position="69"/>
        <end position="88"/>
    </location>
</feature>
<dbReference type="Pfam" id="PF05699">
    <property type="entry name" value="Dimer_Tnp_hAT"/>
    <property type="match status" value="1"/>
</dbReference>
<evidence type="ECO:0000313" key="3">
    <source>
        <dbReference type="EMBL" id="KIM55307.1"/>
    </source>
</evidence>
<dbReference type="SUPFAM" id="SSF53098">
    <property type="entry name" value="Ribonuclease H-like"/>
    <property type="match status" value="1"/>
</dbReference>
<sequence length="88" mass="9959">YPRLSHMALDYLTIPATSIDVEQLFSKGRMVLPYLHNRLSAQSTHALLCLGQWSKLGLVKDNDLHNITSGEPELDQDDVELPEGWDKI</sequence>
<feature type="non-terminal residue" evidence="3">
    <location>
        <position position="88"/>
    </location>
</feature>
<feature type="non-terminal residue" evidence="3">
    <location>
        <position position="1"/>
    </location>
</feature>
<evidence type="ECO:0000256" key="1">
    <source>
        <dbReference type="SAM" id="MobiDB-lite"/>
    </source>
</evidence>
<dbReference type="InterPro" id="IPR008906">
    <property type="entry name" value="HATC_C_dom"/>
</dbReference>
<gene>
    <name evidence="3" type="ORF">SCLCIDRAFT_45376</name>
</gene>
<dbReference type="GO" id="GO:0046983">
    <property type="term" value="F:protein dimerization activity"/>
    <property type="evidence" value="ECO:0007669"/>
    <property type="project" value="InterPro"/>
</dbReference>
<proteinExistence type="predicted"/>
<dbReference type="InterPro" id="IPR012337">
    <property type="entry name" value="RNaseH-like_sf"/>
</dbReference>
<reference evidence="4" key="2">
    <citation type="submission" date="2015-01" db="EMBL/GenBank/DDBJ databases">
        <title>Evolutionary Origins and Diversification of the Mycorrhizal Mutualists.</title>
        <authorList>
            <consortium name="DOE Joint Genome Institute"/>
            <consortium name="Mycorrhizal Genomics Consortium"/>
            <person name="Kohler A."/>
            <person name="Kuo A."/>
            <person name="Nagy L.G."/>
            <person name="Floudas D."/>
            <person name="Copeland A."/>
            <person name="Barry K.W."/>
            <person name="Cichocki N."/>
            <person name="Veneault-Fourrey C."/>
            <person name="LaButti K."/>
            <person name="Lindquist E.A."/>
            <person name="Lipzen A."/>
            <person name="Lundell T."/>
            <person name="Morin E."/>
            <person name="Murat C."/>
            <person name="Riley R."/>
            <person name="Ohm R."/>
            <person name="Sun H."/>
            <person name="Tunlid A."/>
            <person name="Henrissat B."/>
            <person name="Grigoriev I.V."/>
            <person name="Hibbett D.S."/>
            <person name="Martin F."/>
        </authorList>
    </citation>
    <scope>NUCLEOTIDE SEQUENCE [LARGE SCALE GENOMIC DNA]</scope>
    <source>
        <strain evidence="4">Foug A</strain>
    </source>
</reference>
<dbReference type="OrthoDB" id="1715602at2759"/>
<reference evidence="3 4" key="1">
    <citation type="submission" date="2014-04" db="EMBL/GenBank/DDBJ databases">
        <authorList>
            <consortium name="DOE Joint Genome Institute"/>
            <person name="Kuo A."/>
            <person name="Kohler A."/>
            <person name="Nagy L.G."/>
            <person name="Floudas D."/>
            <person name="Copeland A."/>
            <person name="Barry K.W."/>
            <person name="Cichocki N."/>
            <person name="Veneault-Fourrey C."/>
            <person name="LaButti K."/>
            <person name="Lindquist E.A."/>
            <person name="Lipzen A."/>
            <person name="Lundell T."/>
            <person name="Morin E."/>
            <person name="Murat C."/>
            <person name="Sun H."/>
            <person name="Tunlid A."/>
            <person name="Henrissat B."/>
            <person name="Grigoriev I.V."/>
            <person name="Hibbett D.S."/>
            <person name="Martin F."/>
            <person name="Nordberg H.P."/>
            <person name="Cantor M.N."/>
            <person name="Hua S.X."/>
        </authorList>
    </citation>
    <scope>NUCLEOTIDE SEQUENCE [LARGE SCALE GENOMIC DNA]</scope>
    <source>
        <strain evidence="3 4">Foug A</strain>
    </source>
</reference>
<dbReference type="HOGENOM" id="CLU_009123_11_0_1"/>
<organism evidence="3 4">
    <name type="scientific">Scleroderma citrinum Foug A</name>
    <dbReference type="NCBI Taxonomy" id="1036808"/>
    <lineage>
        <taxon>Eukaryota</taxon>
        <taxon>Fungi</taxon>
        <taxon>Dikarya</taxon>
        <taxon>Basidiomycota</taxon>
        <taxon>Agaricomycotina</taxon>
        <taxon>Agaricomycetes</taxon>
        <taxon>Agaricomycetidae</taxon>
        <taxon>Boletales</taxon>
        <taxon>Sclerodermatineae</taxon>
        <taxon>Sclerodermataceae</taxon>
        <taxon>Scleroderma</taxon>
    </lineage>
</organism>
<dbReference type="EMBL" id="KN822137">
    <property type="protein sequence ID" value="KIM55307.1"/>
    <property type="molecule type" value="Genomic_DNA"/>
</dbReference>